<protein>
    <recommendedName>
        <fullName evidence="3">Ferredoxin, 2Fe-2S</fullName>
    </recommendedName>
</protein>
<keyword evidence="2" id="KW-1185">Reference proteome</keyword>
<dbReference type="InterPro" id="IPR036249">
    <property type="entry name" value="Thioredoxin-like_sf"/>
</dbReference>
<evidence type="ECO:0000313" key="2">
    <source>
        <dbReference type="Proteomes" id="UP000003835"/>
    </source>
</evidence>
<dbReference type="RefSeq" id="WP_006098833.1">
    <property type="nucleotide sequence ID" value="NZ_DS989843.1"/>
</dbReference>
<name>B4VJP3_9CYAN</name>
<proteinExistence type="predicted"/>
<dbReference type="SUPFAM" id="SSF52833">
    <property type="entry name" value="Thioredoxin-like"/>
    <property type="match status" value="1"/>
</dbReference>
<evidence type="ECO:0000313" key="1">
    <source>
        <dbReference type="EMBL" id="EDX77572.1"/>
    </source>
</evidence>
<sequence length="101" mass="11329">MQKPEHHIFVCSSFRVNGNAKGVCQKKDSTNLIQYLESEITDRGLDALVSSTGCMNLCNNGPVMMVYPDNYWYGNVDEEAIDEILDALEDGKLAEDYLFVS</sequence>
<dbReference type="Proteomes" id="UP000003835">
    <property type="component" value="Unassembled WGS sequence"/>
</dbReference>
<dbReference type="OrthoDB" id="9800692at2"/>
<dbReference type="eggNOG" id="COG3411">
    <property type="taxonomic scope" value="Bacteria"/>
</dbReference>
<dbReference type="CDD" id="cd02980">
    <property type="entry name" value="TRX_Fd_family"/>
    <property type="match status" value="1"/>
</dbReference>
<dbReference type="Gene3D" id="3.40.30.10">
    <property type="entry name" value="Glutaredoxin"/>
    <property type="match status" value="1"/>
</dbReference>
<evidence type="ECO:0008006" key="3">
    <source>
        <dbReference type="Google" id="ProtNLM"/>
    </source>
</evidence>
<reference evidence="1 2" key="1">
    <citation type="submission" date="2008-07" db="EMBL/GenBank/DDBJ databases">
        <authorList>
            <person name="Tandeau de Marsac N."/>
            <person name="Ferriera S."/>
            <person name="Johnson J."/>
            <person name="Kravitz S."/>
            <person name="Beeson K."/>
            <person name="Sutton G."/>
            <person name="Rogers Y.-H."/>
            <person name="Friedman R."/>
            <person name="Frazier M."/>
            <person name="Venter J.C."/>
        </authorList>
    </citation>
    <scope>NUCLEOTIDE SEQUENCE [LARGE SCALE GENOMIC DNA]</scope>
    <source>
        <strain evidence="1 2">PCC 7420</strain>
    </source>
</reference>
<gene>
    <name evidence="1" type="ORF">MC7420_2896</name>
</gene>
<dbReference type="AlphaFoldDB" id="B4VJP3"/>
<dbReference type="STRING" id="118168.MC7420_2896"/>
<dbReference type="EMBL" id="DS989843">
    <property type="protein sequence ID" value="EDX77572.1"/>
    <property type="molecule type" value="Genomic_DNA"/>
</dbReference>
<dbReference type="HOGENOM" id="CLU_126515_1_0_3"/>
<dbReference type="Pfam" id="PF01257">
    <property type="entry name" value="2Fe-2S_thioredx"/>
    <property type="match status" value="1"/>
</dbReference>
<accession>B4VJP3</accession>
<organism evidence="1 2">
    <name type="scientific">Coleofasciculus chthonoplastes PCC 7420</name>
    <dbReference type="NCBI Taxonomy" id="118168"/>
    <lineage>
        <taxon>Bacteria</taxon>
        <taxon>Bacillati</taxon>
        <taxon>Cyanobacteriota</taxon>
        <taxon>Cyanophyceae</taxon>
        <taxon>Coleofasciculales</taxon>
        <taxon>Coleofasciculaceae</taxon>
        <taxon>Coleofasciculus</taxon>
    </lineage>
</organism>